<evidence type="ECO:0000313" key="3">
    <source>
        <dbReference type="Proteomes" id="UP001066276"/>
    </source>
</evidence>
<keyword evidence="3" id="KW-1185">Reference proteome</keyword>
<comment type="caution">
    <text evidence="2">The sequence shown here is derived from an EMBL/GenBank/DDBJ whole genome shotgun (WGS) entry which is preliminary data.</text>
</comment>
<protein>
    <submittedName>
        <fullName evidence="2">Uncharacterized protein</fullName>
    </submittedName>
</protein>
<evidence type="ECO:0000256" key="1">
    <source>
        <dbReference type="SAM" id="MobiDB-lite"/>
    </source>
</evidence>
<accession>A0AAV7PZ09</accession>
<feature type="region of interest" description="Disordered" evidence="1">
    <location>
        <begin position="1"/>
        <end position="64"/>
    </location>
</feature>
<sequence length="73" mass="7671">MQRKSGSSEEGVLCSASQGAEGHGVGQQKYPDSPRQRLRGEGTGPLGAPEASWAPMAAGSPRGSRCWVQQLFL</sequence>
<dbReference type="EMBL" id="JANPWB010000011">
    <property type="protein sequence ID" value="KAJ1133199.1"/>
    <property type="molecule type" value="Genomic_DNA"/>
</dbReference>
<organism evidence="2 3">
    <name type="scientific">Pleurodeles waltl</name>
    <name type="common">Iberian ribbed newt</name>
    <dbReference type="NCBI Taxonomy" id="8319"/>
    <lineage>
        <taxon>Eukaryota</taxon>
        <taxon>Metazoa</taxon>
        <taxon>Chordata</taxon>
        <taxon>Craniata</taxon>
        <taxon>Vertebrata</taxon>
        <taxon>Euteleostomi</taxon>
        <taxon>Amphibia</taxon>
        <taxon>Batrachia</taxon>
        <taxon>Caudata</taxon>
        <taxon>Salamandroidea</taxon>
        <taxon>Salamandridae</taxon>
        <taxon>Pleurodelinae</taxon>
        <taxon>Pleurodeles</taxon>
    </lineage>
</organism>
<name>A0AAV7PZ09_PLEWA</name>
<proteinExistence type="predicted"/>
<dbReference type="AlphaFoldDB" id="A0AAV7PZ09"/>
<dbReference type="Proteomes" id="UP001066276">
    <property type="component" value="Chromosome 7"/>
</dbReference>
<reference evidence="2" key="1">
    <citation type="journal article" date="2022" name="bioRxiv">
        <title>Sequencing and chromosome-scale assembly of the giantPleurodeles waltlgenome.</title>
        <authorList>
            <person name="Brown T."/>
            <person name="Elewa A."/>
            <person name="Iarovenko S."/>
            <person name="Subramanian E."/>
            <person name="Araus A.J."/>
            <person name="Petzold A."/>
            <person name="Susuki M."/>
            <person name="Suzuki K.-i.T."/>
            <person name="Hayashi T."/>
            <person name="Toyoda A."/>
            <person name="Oliveira C."/>
            <person name="Osipova E."/>
            <person name="Leigh N.D."/>
            <person name="Simon A."/>
            <person name="Yun M.H."/>
        </authorList>
    </citation>
    <scope>NUCLEOTIDE SEQUENCE</scope>
    <source>
        <strain evidence="2">20211129_DDA</strain>
        <tissue evidence="2">Liver</tissue>
    </source>
</reference>
<evidence type="ECO:0000313" key="2">
    <source>
        <dbReference type="EMBL" id="KAJ1133199.1"/>
    </source>
</evidence>
<gene>
    <name evidence="2" type="ORF">NDU88_011496</name>
</gene>